<dbReference type="OrthoDB" id="5843723at2759"/>
<dbReference type="PANTHER" id="PTHR21142:SF2">
    <property type="entry name" value="BETA-SARCOGLYCAN"/>
    <property type="match status" value="1"/>
</dbReference>
<dbReference type="GO" id="GO:0007517">
    <property type="term" value="P:muscle organ development"/>
    <property type="evidence" value="ECO:0007669"/>
    <property type="project" value="InterPro"/>
</dbReference>
<protein>
    <recommendedName>
        <fullName evidence="5">Beta-sarcoglycan</fullName>
    </recommendedName>
</protein>
<dbReference type="EMBL" id="CAJFCW020000003">
    <property type="protein sequence ID" value="CAG9105653.1"/>
    <property type="molecule type" value="Genomic_DNA"/>
</dbReference>
<feature type="region of interest" description="Disordered" evidence="16">
    <location>
        <begin position="1"/>
        <end position="36"/>
    </location>
</feature>
<evidence type="ECO:0000256" key="4">
    <source>
        <dbReference type="ARBA" id="ARBA00007574"/>
    </source>
</evidence>
<comment type="subcellular location">
    <subcellularLocation>
        <location evidence="3">Cell membrane</location>
        <location evidence="3">Sarcolemma</location>
        <topology evidence="3">Single-pass type II membrane protein</topology>
    </subcellularLocation>
    <subcellularLocation>
        <location evidence="2">Cytoplasm</location>
        <location evidence="2">Cytoskeleton</location>
    </subcellularLocation>
</comment>
<evidence type="ECO:0000256" key="6">
    <source>
        <dbReference type="ARBA" id="ARBA00022475"/>
    </source>
</evidence>
<accession>A0A811KLS3</accession>
<evidence type="ECO:0000256" key="3">
    <source>
        <dbReference type="ARBA" id="ARBA00004274"/>
    </source>
</evidence>
<comment type="function">
    <text evidence="1">Component of the sarcoglycan complex, a subcomplex of the dystrophin-glycoprotein complex which forms a link between the F-actin cytoskeleton and the extracellular matrix.</text>
</comment>
<keyword evidence="14" id="KW-0206">Cytoskeleton</keyword>
<evidence type="ECO:0000256" key="5">
    <source>
        <dbReference type="ARBA" id="ARBA00015329"/>
    </source>
</evidence>
<evidence type="ECO:0000256" key="16">
    <source>
        <dbReference type="SAM" id="MobiDB-lite"/>
    </source>
</evidence>
<evidence type="ECO:0000256" key="17">
    <source>
        <dbReference type="SAM" id="Phobius"/>
    </source>
</evidence>
<dbReference type="InterPro" id="IPR027659">
    <property type="entry name" value="Sgcb"/>
</dbReference>
<evidence type="ECO:0000256" key="15">
    <source>
        <dbReference type="ARBA" id="ARBA00026041"/>
    </source>
</evidence>
<dbReference type="GO" id="GO:0005856">
    <property type="term" value="C:cytoskeleton"/>
    <property type="evidence" value="ECO:0007669"/>
    <property type="project" value="UniProtKB-SubCell"/>
</dbReference>
<dbReference type="Proteomes" id="UP000783686">
    <property type="component" value="Unassembled WGS sequence"/>
</dbReference>
<evidence type="ECO:0000256" key="8">
    <source>
        <dbReference type="ARBA" id="ARBA00022692"/>
    </source>
</evidence>
<name>A0A811KLS3_9BILA</name>
<organism evidence="18 19">
    <name type="scientific">Bursaphelenchus okinawaensis</name>
    <dbReference type="NCBI Taxonomy" id="465554"/>
    <lineage>
        <taxon>Eukaryota</taxon>
        <taxon>Metazoa</taxon>
        <taxon>Ecdysozoa</taxon>
        <taxon>Nematoda</taxon>
        <taxon>Chromadorea</taxon>
        <taxon>Rhabditida</taxon>
        <taxon>Tylenchina</taxon>
        <taxon>Tylenchomorpha</taxon>
        <taxon>Aphelenchoidea</taxon>
        <taxon>Aphelenchoididae</taxon>
        <taxon>Bursaphelenchus</taxon>
    </lineage>
</organism>
<dbReference type="EMBL" id="CAJFDH010000003">
    <property type="protein sequence ID" value="CAD5216290.1"/>
    <property type="molecule type" value="Genomic_DNA"/>
</dbReference>
<evidence type="ECO:0000256" key="2">
    <source>
        <dbReference type="ARBA" id="ARBA00004245"/>
    </source>
</evidence>
<keyword evidence="10 17" id="KW-1133">Transmembrane helix</keyword>
<gene>
    <name evidence="18" type="ORF">BOKJ2_LOCUS6519</name>
</gene>
<evidence type="ECO:0000256" key="13">
    <source>
        <dbReference type="ARBA" id="ARBA00023180"/>
    </source>
</evidence>
<evidence type="ECO:0000256" key="12">
    <source>
        <dbReference type="ARBA" id="ARBA00023157"/>
    </source>
</evidence>
<dbReference type="PANTHER" id="PTHR21142">
    <property type="entry name" value="SARCOGLYCANS"/>
    <property type="match status" value="1"/>
</dbReference>
<dbReference type="AlphaFoldDB" id="A0A811KLS3"/>
<proteinExistence type="inferred from homology"/>
<comment type="subunit">
    <text evidence="15">Cross-link to form 2 major subcomplexes: one consisting of SGCB, SGCD and SGCG and the other consisting of SGCB and SGCD. The association between SGCB and SGCG is particularly strong while SGCA is loosely associated with the other sarcoglycans.</text>
</comment>
<evidence type="ECO:0000313" key="19">
    <source>
        <dbReference type="Proteomes" id="UP000614601"/>
    </source>
</evidence>
<dbReference type="Proteomes" id="UP000614601">
    <property type="component" value="Unassembled WGS sequence"/>
</dbReference>
<evidence type="ECO:0000256" key="1">
    <source>
        <dbReference type="ARBA" id="ARBA00002860"/>
    </source>
</evidence>
<keyword evidence="7" id="KW-0963">Cytoplasm</keyword>
<keyword evidence="8 17" id="KW-0812">Transmembrane</keyword>
<evidence type="ECO:0000313" key="18">
    <source>
        <dbReference type="EMBL" id="CAD5216290.1"/>
    </source>
</evidence>
<keyword evidence="13" id="KW-0325">Glycoprotein</keyword>
<feature type="compositionally biased region" description="Basic and acidic residues" evidence="16">
    <location>
        <begin position="9"/>
        <end position="23"/>
    </location>
</feature>
<evidence type="ECO:0000256" key="11">
    <source>
        <dbReference type="ARBA" id="ARBA00023136"/>
    </source>
</evidence>
<comment type="caution">
    <text evidence="18">The sequence shown here is derived from an EMBL/GenBank/DDBJ whole genome shotgun (WGS) entry which is preliminary data.</text>
</comment>
<feature type="transmembrane region" description="Helical" evidence="17">
    <location>
        <begin position="48"/>
        <end position="73"/>
    </location>
</feature>
<keyword evidence="12" id="KW-1015">Disulfide bond</keyword>
<reference evidence="18" key="1">
    <citation type="submission" date="2020-09" db="EMBL/GenBank/DDBJ databases">
        <authorList>
            <person name="Kikuchi T."/>
        </authorList>
    </citation>
    <scope>NUCLEOTIDE SEQUENCE</scope>
    <source>
        <strain evidence="18">SH1</strain>
    </source>
</reference>
<dbReference type="GO" id="GO:0042383">
    <property type="term" value="C:sarcolemma"/>
    <property type="evidence" value="ECO:0007669"/>
    <property type="project" value="UniProtKB-SubCell"/>
</dbReference>
<evidence type="ECO:0000256" key="10">
    <source>
        <dbReference type="ARBA" id="ARBA00022989"/>
    </source>
</evidence>
<keyword evidence="9" id="KW-0735">Signal-anchor</keyword>
<dbReference type="GO" id="GO:0016012">
    <property type="term" value="C:sarcoglycan complex"/>
    <property type="evidence" value="ECO:0007669"/>
    <property type="project" value="InterPro"/>
</dbReference>
<dbReference type="Pfam" id="PF04790">
    <property type="entry name" value="Sarcoglycan_1"/>
    <property type="match status" value="1"/>
</dbReference>
<evidence type="ECO:0000256" key="14">
    <source>
        <dbReference type="ARBA" id="ARBA00023212"/>
    </source>
</evidence>
<comment type="similarity">
    <text evidence="4">Belongs to the sarcoglycan beta/delta/gamma/zeta family.</text>
</comment>
<keyword evidence="19" id="KW-1185">Reference proteome</keyword>
<keyword evidence="11 17" id="KW-0472">Membrane</keyword>
<evidence type="ECO:0000256" key="9">
    <source>
        <dbReference type="ARBA" id="ARBA00022968"/>
    </source>
</evidence>
<evidence type="ECO:0000256" key="7">
    <source>
        <dbReference type="ARBA" id="ARBA00022490"/>
    </source>
</evidence>
<dbReference type="InterPro" id="IPR006875">
    <property type="entry name" value="Sarcoglycan"/>
</dbReference>
<keyword evidence="6" id="KW-1003">Cell membrane</keyword>
<sequence length="309" mass="34697">MASPRYLRRLTDGDRFPPEKTDSVDLQPGSEERENESINVTGLRQRRLIFLIVWIVILFVFAILILAFNITLIRVLKMSPRGMEYIKIHTYNDEKTGKEEKIIYMSAKNIDLGHVVTNTGHVIGPKRQTMNIQGSRVLINGGVNKTEFLLQDGLCRFDSHENFLIRTTDGRTLFSAQHPMVTVDSRIKKVATSKVITNKVRAPINQPLKVESENVVLRGNQGIKLESKSINMNASTSISIKTEVDGAIRFNSRKVYFGNRMNNLPISTSPSLTASIEAYRVCVCMTPTRPKLFITKGNKPCSAATTICP</sequence>